<organism evidence="2 3">
    <name type="scientific">Marasmiellus scandens</name>
    <dbReference type="NCBI Taxonomy" id="2682957"/>
    <lineage>
        <taxon>Eukaryota</taxon>
        <taxon>Fungi</taxon>
        <taxon>Dikarya</taxon>
        <taxon>Basidiomycota</taxon>
        <taxon>Agaricomycotina</taxon>
        <taxon>Agaricomycetes</taxon>
        <taxon>Agaricomycetidae</taxon>
        <taxon>Agaricales</taxon>
        <taxon>Marasmiineae</taxon>
        <taxon>Omphalotaceae</taxon>
        <taxon>Marasmiellus</taxon>
    </lineage>
</organism>
<evidence type="ECO:0000256" key="1">
    <source>
        <dbReference type="SAM" id="MobiDB-lite"/>
    </source>
</evidence>
<proteinExistence type="predicted"/>
<keyword evidence="3" id="KW-1185">Reference proteome</keyword>
<evidence type="ECO:0008006" key="4">
    <source>
        <dbReference type="Google" id="ProtNLM"/>
    </source>
</evidence>
<name>A0ABR1K4A9_9AGAR</name>
<accession>A0ABR1K4A9</accession>
<evidence type="ECO:0000313" key="3">
    <source>
        <dbReference type="Proteomes" id="UP001498398"/>
    </source>
</evidence>
<evidence type="ECO:0000313" key="2">
    <source>
        <dbReference type="EMBL" id="KAK7472017.1"/>
    </source>
</evidence>
<feature type="compositionally biased region" description="Polar residues" evidence="1">
    <location>
        <begin position="449"/>
        <end position="459"/>
    </location>
</feature>
<comment type="caution">
    <text evidence="2">The sequence shown here is derived from an EMBL/GenBank/DDBJ whole genome shotgun (WGS) entry which is preliminary data.</text>
</comment>
<dbReference type="Gene3D" id="2.60.120.330">
    <property type="entry name" value="B-lactam Antibiotic, Isopenicillin N Synthase, Chain"/>
    <property type="match status" value="1"/>
</dbReference>
<reference evidence="2 3" key="1">
    <citation type="submission" date="2024-01" db="EMBL/GenBank/DDBJ databases">
        <title>A draft genome for the cacao thread blight pathogen Marasmiellus scandens.</title>
        <authorList>
            <person name="Baruah I.K."/>
            <person name="Leung J."/>
            <person name="Bukari Y."/>
            <person name="Amoako-Attah I."/>
            <person name="Meinhardt L.W."/>
            <person name="Bailey B.A."/>
            <person name="Cohen S.P."/>
        </authorList>
    </citation>
    <scope>NUCLEOTIDE SEQUENCE [LARGE SCALE GENOMIC DNA]</scope>
    <source>
        <strain evidence="2 3">GH-19</strain>
    </source>
</reference>
<feature type="region of interest" description="Disordered" evidence="1">
    <location>
        <begin position="435"/>
        <end position="459"/>
    </location>
</feature>
<dbReference type="PANTHER" id="PTHR30613">
    <property type="entry name" value="UNCHARACTERIZED PROTEIN YBIU-RELATED"/>
    <property type="match status" value="1"/>
</dbReference>
<dbReference type="EMBL" id="JBANRG010000001">
    <property type="protein sequence ID" value="KAK7472017.1"/>
    <property type="molecule type" value="Genomic_DNA"/>
</dbReference>
<dbReference type="Pfam" id="PF07350">
    <property type="entry name" value="Gig2-like"/>
    <property type="match status" value="1"/>
</dbReference>
<gene>
    <name evidence="2" type="ORF">VKT23_000125</name>
</gene>
<sequence length="495" mass="55579">MLKIGRFMQAGRPHVCFYTQKLLSRNMATQKEFTAMTNIAEKVEGDISLSFSSLGAEVTELPPRFMDLKRELWNENLVNAWREVLNELQGRTDEIISKGTEMIPQISYADLKHGLSEEQEAQVRTTGVIVVKGAVPKEEALAWKQGILEYAEENKERVKGFPANNIQVFEFYNTRSQVLARTHPAILDTQKKLLSFWTTSDPSTEISLKTPISYFDRLRIRQPGDTVFTLGPHVDGGSIERWEDPGYRACFKKIFEGRWKQHNPFDASPRIGAKQDLYNGPSQCSIFRPWQGWTSLSKTGPNEGTLRVLPMLSLATAYIILRPFFRQKSFGSSLEPSLKFEDWELDLLSTTFPGAAFGKGLEPSEKLHPHLKLDKTMISIPTVEPGDQVYWHCDTVHAVEHQHQGKGDSSVLYIPAVPLTLNNASYLRHQRSNFVSGRPAPDFPGGVGESQNTGRGSQSDITTRLGLQAFGFEPFEVEKSDNPAFVGKANTILAS</sequence>
<dbReference type="PANTHER" id="PTHR30613:SF1">
    <property type="entry name" value="DUF1479 DOMAIN PROTEIN (AFU_ORTHOLOGUE AFUA_5G09280)"/>
    <property type="match status" value="1"/>
</dbReference>
<dbReference type="SUPFAM" id="SSF51197">
    <property type="entry name" value="Clavaminate synthase-like"/>
    <property type="match status" value="1"/>
</dbReference>
<dbReference type="InterPro" id="IPR010856">
    <property type="entry name" value="Gig2-like"/>
</dbReference>
<dbReference type="InterPro" id="IPR027443">
    <property type="entry name" value="IPNS-like_sf"/>
</dbReference>
<dbReference type="Proteomes" id="UP001498398">
    <property type="component" value="Unassembled WGS sequence"/>
</dbReference>
<protein>
    <recommendedName>
        <fullName evidence="4">DUF1479-domain-containing protein</fullName>
    </recommendedName>
</protein>